<dbReference type="OrthoDB" id="5525680at2759"/>
<feature type="transmembrane region" description="Helical" evidence="6">
    <location>
        <begin position="58"/>
        <end position="77"/>
    </location>
</feature>
<evidence type="ECO:0000256" key="3">
    <source>
        <dbReference type="ARBA" id="ARBA00022989"/>
    </source>
</evidence>
<keyword evidence="9" id="KW-1185">Reference proteome</keyword>
<feature type="transmembrane region" description="Helical" evidence="6">
    <location>
        <begin position="138"/>
        <end position="157"/>
    </location>
</feature>
<evidence type="ECO:0000256" key="6">
    <source>
        <dbReference type="SAM" id="Phobius"/>
    </source>
</evidence>
<protein>
    <recommendedName>
        <fullName evidence="7">DUF202 domain-containing protein</fullName>
    </recommendedName>
</protein>
<dbReference type="InterPro" id="IPR052053">
    <property type="entry name" value="IM_YidH-like"/>
</dbReference>
<dbReference type="EMBL" id="PUHQ01000011">
    <property type="protein sequence ID" value="KAG0665000.1"/>
    <property type="molecule type" value="Genomic_DNA"/>
</dbReference>
<dbReference type="InterPro" id="IPR003807">
    <property type="entry name" value="DUF202"/>
</dbReference>
<feature type="transmembrane region" description="Helical" evidence="6">
    <location>
        <begin position="97"/>
        <end position="117"/>
    </location>
</feature>
<evidence type="ECO:0000256" key="1">
    <source>
        <dbReference type="ARBA" id="ARBA00004127"/>
    </source>
</evidence>
<feature type="region of interest" description="Disordered" evidence="5">
    <location>
        <begin position="1"/>
        <end position="25"/>
    </location>
</feature>
<keyword evidence="3 6" id="KW-1133">Transmembrane helix</keyword>
<feature type="compositionally biased region" description="Basic and acidic residues" evidence="5">
    <location>
        <begin position="10"/>
        <end position="25"/>
    </location>
</feature>
<accession>A0A9P6W586</accession>
<sequence length="159" mass="17229">MATRTGAHSLHSDSAREPSDCERADGRPRITLSKLFGSPAILNEGSTARDYLARERNFLSWLKLTVSLAVISAALLVRFQFGGGTLPDWEKHAQEPLGILFFIASLGSLVSASITFYRSQSGFARHKAFVYAGRVQDALMIGIASLTLVTCIILLVADS</sequence>
<evidence type="ECO:0000313" key="9">
    <source>
        <dbReference type="Proteomes" id="UP000777482"/>
    </source>
</evidence>
<name>A0A9P6W586_RHOMI</name>
<evidence type="ECO:0000256" key="5">
    <source>
        <dbReference type="SAM" id="MobiDB-lite"/>
    </source>
</evidence>
<keyword evidence="4 6" id="KW-0472">Membrane</keyword>
<keyword evidence="2 6" id="KW-0812">Transmembrane</keyword>
<evidence type="ECO:0000256" key="4">
    <source>
        <dbReference type="ARBA" id="ARBA00023136"/>
    </source>
</evidence>
<dbReference type="Pfam" id="PF02656">
    <property type="entry name" value="DUF202"/>
    <property type="match status" value="1"/>
</dbReference>
<dbReference type="Proteomes" id="UP000777482">
    <property type="component" value="Unassembled WGS sequence"/>
</dbReference>
<reference evidence="8 9" key="1">
    <citation type="submission" date="2020-11" db="EMBL/GenBank/DDBJ databases">
        <title>Kefir isolates.</title>
        <authorList>
            <person name="Marcisauskas S."/>
            <person name="Kim Y."/>
            <person name="Blasche S."/>
        </authorList>
    </citation>
    <scope>NUCLEOTIDE SEQUENCE [LARGE SCALE GENOMIC DNA]</scope>
    <source>
        <strain evidence="8 9">KR</strain>
    </source>
</reference>
<comment type="subcellular location">
    <subcellularLocation>
        <location evidence="1">Endomembrane system</location>
        <topology evidence="1">Multi-pass membrane protein</topology>
    </subcellularLocation>
</comment>
<proteinExistence type="predicted"/>
<organism evidence="8 9">
    <name type="scientific">Rhodotorula mucilaginosa</name>
    <name type="common">Yeast</name>
    <name type="synonym">Rhodotorula rubra</name>
    <dbReference type="NCBI Taxonomy" id="5537"/>
    <lineage>
        <taxon>Eukaryota</taxon>
        <taxon>Fungi</taxon>
        <taxon>Dikarya</taxon>
        <taxon>Basidiomycota</taxon>
        <taxon>Pucciniomycotina</taxon>
        <taxon>Microbotryomycetes</taxon>
        <taxon>Sporidiobolales</taxon>
        <taxon>Sporidiobolaceae</taxon>
        <taxon>Rhodotorula</taxon>
    </lineage>
</organism>
<dbReference type="AlphaFoldDB" id="A0A9P6W586"/>
<gene>
    <name evidence="8" type="ORF">C6P46_000626</name>
</gene>
<comment type="caution">
    <text evidence="8">The sequence shown here is derived from an EMBL/GenBank/DDBJ whole genome shotgun (WGS) entry which is preliminary data.</text>
</comment>
<evidence type="ECO:0000259" key="7">
    <source>
        <dbReference type="Pfam" id="PF02656"/>
    </source>
</evidence>
<dbReference type="PANTHER" id="PTHR34187:SF3">
    <property type="entry name" value="DUF DOMAIN PROTEIN (AFU_ORTHOLOGUE AFUA_6G11150)"/>
    <property type="match status" value="1"/>
</dbReference>
<dbReference type="PANTHER" id="PTHR34187">
    <property type="entry name" value="FGR18P"/>
    <property type="match status" value="1"/>
</dbReference>
<feature type="domain" description="DUF202" evidence="7">
    <location>
        <begin position="49"/>
        <end position="120"/>
    </location>
</feature>
<evidence type="ECO:0000256" key="2">
    <source>
        <dbReference type="ARBA" id="ARBA00022692"/>
    </source>
</evidence>
<evidence type="ECO:0000313" key="8">
    <source>
        <dbReference type="EMBL" id="KAG0665000.1"/>
    </source>
</evidence>
<dbReference type="GO" id="GO:0012505">
    <property type="term" value="C:endomembrane system"/>
    <property type="evidence" value="ECO:0007669"/>
    <property type="project" value="UniProtKB-SubCell"/>
</dbReference>